<comment type="similarity">
    <text evidence="1 7">Belongs to the bacterial ribosomal protein bS1 family.</text>
</comment>
<gene>
    <name evidence="9" type="ORF">B5P45_19945</name>
</gene>
<dbReference type="EMBL" id="MZMT01000049">
    <property type="protein sequence ID" value="PIO42737.1"/>
    <property type="molecule type" value="Genomic_DNA"/>
</dbReference>
<sequence length="566" mass="62690">MSEANPTREDFEALLAESFATNDLAEGYVVKGRIVAIEKDMAIIDAGLKVEGRVPLKEFGAKAKDGSLKPGDLVEVYVERIENALGEAVLSREKARREESWVRLEEKFNRGERVDGVIFNQVKGGFTVDLDGAVAFLPRSQVDIRPIRDVTPLMHNPQPFEILKMDKRRGNIVVSRRTVLEESRAEQRSEIVQNLEEGQVVEGVVKNITDYGAFVDLGGIDGLLHVTDMAWRRVNHPSEILSIGQTVKVQIIRINQETHRISLGMKQLESDPWDGIGAKYPIGKKITGTVTNITDYGAFVEIEPGIEGLIHVSEMSWTKKNVHPGKLLSTTQEVEVVVLEVDPVKRRISLGLKQTLDNPWTTFADKFPVGTIVEGEVKNKTEFGLFIGLDGDVDGMVHLSDLDWNRPGEQVIEEYNKGDVVKAQVLDVDVEKERISLGIKQLTGDKVGEAATSGELRKNAVVTVEVTAITDGGLEVRLVDHDLDTFIRRADLSRDRDEQRPERFTVGQKIDARVIAFDKKTRKLQVSIKALEIAEEKEAVAQYGSTDSGASLGDILGAALKGREKS</sequence>
<dbReference type="NCBIfam" id="TIGR00717">
    <property type="entry name" value="rpsA"/>
    <property type="match status" value="1"/>
</dbReference>
<evidence type="ECO:0000256" key="2">
    <source>
        <dbReference type="ARBA" id="ARBA00022737"/>
    </source>
</evidence>
<evidence type="ECO:0000256" key="3">
    <source>
        <dbReference type="ARBA" id="ARBA00022884"/>
    </source>
</evidence>
<comment type="function">
    <text evidence="6 7">Binds mRNA; thus facilitating recognition of the initiation point. It is needed to translate mRNA with a short Shine-Dalgarno (SD) purine-rich sequence.</text>
</comment>
<dbReference type="PRINTS" id="PR00681">
    <property type="entry name" value="RIBOSOMALS1"/>
</dbReference>
<comment type="caution">
    <text evidence="9">The sequence shown here is derived from an EMBL/GenBank/DDBJ whole genome shotgun (WGS) entry which is preliminary data.</text>
</comment>
<feature type="domain" description="S1 motif" evidence="8">
    <location>
        <begin position="111"/>
        <end position="177"/>
    </location>
</feature>
<dbReference type="OrthoDB" id="9804077at2"/>
<evidence type="ECO:0000313" key="9">
    <source>
        <dbReference type="EMBL" id="PIO42737.1"/>
    </source>
</evidence>
<dbReference type="AlphaFoldDB" id="A0A2N9VTB9"/>
<dbReference type="PIRSF" id="PIRSF002111">
    <property type="entry name" value="RpsA"/>
    <property type="match status" value="1"/>
</dbReference>
<dbReference type="InterPro" id="IPR035104">
    <property type="entry name" value="Ribosomal_protein_S1-like"/>
</dbReference>
<feature type="domain" description="S1 motif" evidence="8">
    <location>
        <begin position="283"/>
        <end position="353"/>
    </location>
</feature>
<dbReference type="InterPro" id="IPR000110">
    <property type="entry name" value="Ribosomal_bS1"/>
</dbReference>
<dbReference type="Gene3D" id="2.40.50.140">
    <property type="entry name" value="Nucleic acid-binding proteins"/>
    <property type="match status" value="5"/>
</dbReference>
<feature type="domain" description="S1 motif" evidence="8">
    <location>
        <begin position="198"/>
        <end position="266"/>
    </location>
</feature>
<dbReference type="InterPro" id="IPR003029">
    <property type="entry name" value="S1_domain"/>
</dbReference>
<keyword evidence="4 7" id="KW-0689">Ribosomal protein</keyword>
<evidence type="ECO:0000313" key="10">
    <source>
        <dbReference type="Proteomes" id="UP000232163"/>
    </source>
</evidence>
<dbReference type="PANTHER" id="PTHR10724">
    <property type="entry name" value="30S RIBOSOMAL PROTEIN S1"/>
    <property type="match status" value="1"/>
</dbReference>
<evidence type="ECO:0000256" key="6">
    <source>
        <dbReference type="ARBA" id="ARBA00025604"/>
    </source>
</evidence>
<keyword evidence="5 7" id="KW-0687">Ribonucleoprotein</keyword>
<dbReference type="InterPro" id="IPR012340">
    <property type="entry name" value="NA-bd_OB-fold"/>
</dbReference>
<dbReference type="PROSITE" id="PS50126">
    <property type="entry name" value="S1"/>
    <property type="match status" value="6"/>
</dbReference>
<dbReference type="GO" id="GO:0003735">
    <property type="term" value="F:structural constituent of ribosome"/>
    <property type="evidence" value="ECO:0007669"/>
    <property type="project" value="InterPro"/>
</dbReference>
<keyword evidence="2" id="KW-0677">Repeat</keyword>
<proteinExistence type="inferred from homology"/>
<dbReference type="PANTHER" id="PTHR10724:SF7">
    <property type="entry name" value="SMALL RIBOSOMAL SUBUNIT PROTEIN BS1C"/>
    <property type="match status" value="1"/>
</dbReference>
<evidence type="ECO:0000256" key="7">
    <source>
        <dbReference type="PIRNR" id="PIRNR002111"/>
    </source>
</evidence>
<dbReference type="Pfam" id="PF00575">
    <property type="entry name" value="S1"/>
    <property type="match status" value="6"/>
</dbReference>
<keyword evidence="10" id="KW-1185">Reference proteome</keyword>
<protein>
    <recommendedName>
        <fullName evidence="7">30S ribosomal protein S1</fullName>
    </recommendedName>
</protein>
<keyword evidence="3 7" id="KW-0694">RNA-binding</keyword>
<dbReference type="Proteomes" id="UP000232163">
    <property type="component" value="Unassembled WGS sequence"/>
</dbReference>
<dbReference type="NCBIfam" id="NF004955">
    <property type="entry name" value="PRK06299.1-5"/>
    <property type="match status" value="1"/>
</dbReference>
<feature type="domain" description="S1 motif" evidence="8">
    <location>
        <begin position="459"/>
        <end position="529"/>
    </location>
</feature>
<name>A0A2N9VTB9_9HYPH</name>
<dbReference type="InterPro" id="IPR050437">
    <property type="entry name" value="Ribos_protein_bS1-like"/>
</dbReference>
<organism evidence="9 10">
    <name type="scientific">Phyllobacterium zundukense</name>
    <dbReference type="NCBI Taxonomy" id="1867719"/>
    <lineage>
        <taxon>Bacteria</taxon>
        <taxon>Pseudomonadati</taxon>
        <taxon>Pseudomonadota</taxon>
        <taxon>Alphaproteobacteria</taxon>
        <taxon>Hyphomicrobiales</taxon>
        <taxon>Phyllobacteriaceae</taxon>
        <taxon>Phyllobacterium</taxon>
    </lineage>
</organism>
<dbReference type="NCBIfam" id="NF004952">
    <property type="entry name" value="PRK06299.1-2"/>
    <property type="match status" value="1"/>
</dbReference>
<evidence type="ECO:0000259" key="8">
    <source>
        <dbReference type="PROSITE" id="PS50126"/>
    </source>
</evidence>
<dbReference type="GO" id="GO:0022627">
    <property type="term" value="C:cytosolic small ribosomal subunit"/>
    <property type="evidence" value="ECO:0007669"/>
    <property type="project" value="TreeGrafter"/>
</dbReference>
<feature type="domain" description="S1 motif" evidence="8">
    <location>
        <begin position="27"/>
        <end position="93"/>
    </location>
</feature>
<dbReference type="SMART" id="SM00316">
    <property type="entry name" value="S1"/>
    <property type="match status" value="6"/>
</dbReference>
<dbReference type="FunFam" id="2.40.50.140:FF:000011">
    <property type="entry name" value="30S ribosomal protein S1"/>
    <property type="match status" value="1"/>
</dbReference>
<dbReference type="CDD" id="cd05691">
    <property type="entry name" value="S1_RPS1_repeat_ec6"/>
    <property type="match status" value="1"/>
</dbReference>
<dbReference type="RefSeq" id="WP_100000716.1">
    <property type="nucleotide sequence ID" value="NZ_CP017940.1"/>
</dbReference>
<dbReference type="SUPFAM" id="SSF50249">
    <property type="entry name" value="Nucleic acid-binding proteins"/>
    <property type="match status" value="6"/>
</dbReference>
<reference evidence="9 10" key="1">
    <citation type="journal article" date="2017" name="Int J Environ Stud">
        <title>Does the Miocene-Pliocene relict legume Oxytropis triphylla form nitrogen-fixing nodules with a combination of bacterial strains?</title>
        <authorList>
            <person name="Safronova V."/>
            <person name="Belimov A."/>
            <person name="Sazanova A."/>
            <person name="Kuznetsova I."/>
            <person name="Popova J."/>
            <person name="Andronov E."/>
            <person name="Verkhozina A."/>
            <person name="Tikhonovich I."/>
        </authorList>
    </citation>
    <scope>NUCLEOTIDE SEQUENCE [LARGE SCALE GENOMIC DNA]</scope>
    <source>
        <strain evidence="9 10">Tri-38</strain>
    </source>
</reference>
<dbReference type="GO" id="GO:0006412">
    <property type="term" value="P:translation"/>
    <property type="evidence" value="ECO:0007669"/>
    <property type="project" value="InterPro"/>
</dbReference>
<dbReference type="CDD" id="cd05687">
    <property type="entry name" value="S1_RPS1_repeat_ec1_hs1"/>
    <property type="match status" value="1"/>
</dbReference>
<evidence type="ECO:0000256" key="1">
    <source>
        <dbReference type="ARBA" id="ARBA00006767"/>
    </source>
</evidence>
<evidence type="ECO:0000256" key="4">
    <source>
        <dbReference type="ARBA" id="ARBA00022980"/>
    </source>
</evidence>
<dbReference type="GO" id="GO:0003729">
    <property type="term" value="F:mRNA binding"/>
    <property type="evidence" value="ECO:0007669"/>
    <property type="project" value="TreeGrafter"/>
</dbReference>
<dbReference type="CDD" id="cd05688">
    <property type="entry name" value="S1_RPS1_repeat_ec3"/>
    <property type="match status" value="1"/>
</dbReference>
<accession>A0A2N9VTB9</accession>
<dbReference type="CDD" id="cd04465">
    <property type="entry name" value="S1_RPS1_repeat_ec2_hs2"/>
    <property type="match status" value="1"/>
</dbReference>
<feature type="domain" description="S1 motif" evidence="8">
    <location>
        <begin position="370"/>
        <end position="440"/>
    </location>
</feature>
<dbReference type="FunFam" id="2.40.50.140:FF:000018">
    <property type="entry name" value="30S ribosomal protein S1"/>
    <property type="match status" value="1"/>
</dbReference>
<evidence type="ECO:0000256" key="5">
    <source>
        <dbReference type="ARBA" id="ARBA00023274"/>
    </source>
</evidence>
<dbReference type="KEGG" id="pht:BLM14_18140"/>